<dbReference type="Proteomes" id="UP001054889">
    <property type="component" value="Unassembled WGS sequence"/>
</dbReference>
<dbReference type="GO" id="GO:0003677">
    <property type="term" value="F:DNA binding"/>
    <property type="evidence" value="ECO:0007669"/>
    <property type="project" value="UniProtKB-KW"/>
</dbReference>
<evidence type="ECO:0000256" key="1">
    <source>
        <dbReference type="ARBA" id="ARBA00004123"/>
    </source>
</evidence>
<sequence>MTIASPGTASCGGGARSTLLVSPKKRELKTYQSRRRSLGGCPGRAAASRSQEGAANPELLDGPRQELEVVVVDVALPSPMVQEPAKPKRGWPDASGVEISWAAKKKRSAVAGASERSSAIAEVNGAAAAFVSSSIVEEMAGISLSPETICKKDQRLSGGVGAFMVVRKDEKLRPCTFASPAPAPAPRGVRQDSEASWLIKKRCLDTVVVCKGDSGTVGQGSMAGPSTPPLRIQESISTILQAAARQRHKTTKNCDCKTSKQPSMSLRSRLQCLGVTNVTTVLAKVLTRTDCSLSQSRLLLPSYVVESPLMTMLTPFEDRAVHRVDKWDGLPLEALDQHGRSYYMTFKFLESNGAYRLIGEWGKFLAQNGVCCGDLFELGAFRFEGQLALTLMHRVKEDQTPELTEAAKNSEEVHIAKEMEENEGAVEGTSEEIEAAMGAEKWTHEEMEAVAIMMELSDFKNGESHRVEECFAKTEAD</sequence>
<reference evidence="7" key="1">
    <citation type="journal article" date="2018" name="DNA Res.">
        <title>Multiple hybrid de novo genome assembly of finger millet, an orphan allotetraploid crop.</title>
        <authorList>
            <person name="Hatakeyama M."/>
            <person name="Aluri S."/>
            <person name="Balachadran M.T."/>
            <person name="Sivarajan S.R."/>
            <person name="Patrignani A."/>
            <person name="Gruter S."/>
            <person name="Poveda L."/>
            <person name="Shimizu-Inatsugi R."/>
            <person name="Baeten J."/>
            <person name="Francoijs K.J."/>
            <person name="Nataraja K.N."/>
            <person name="Reddy Y.A.N."/>
            <person name="Phadnis S."/>
            <person name="Ravikumar R.L."/>
            <person name="Schlapbach R."/>
            <person name="Sreeman S.M."/>
            <person name="Shimizu K.K."/>
        </authorList>
    </citation>
    <scope>NUCLEOTIDE SEQUENCE</scope>
</reference>
<keyword evidence="4" id="KW-0804">Transcription</keyword>
<name>A0AAV5CA34_ELECO</name>
<evidence type="ECO:0008006" key="9">
    <source>
        <dbReference type="Google" id="ProtNLM"/>
    </source>
</evidence>
<dbReference type="PANTHER" id="PTHR34397">
    <property type="entry name" value="OS05G0237600 PROTEIN"/>
    <property type="match status" value="1"/>
</dbReference>
<organism evidence="7 8">
    <name type="scientific">Eleusine coracana subsp. coracana</name>
    <dbReference type="NCBI Taxonomy" id="191504"/>
    <lineage>
        <taxon>Eukaryota</taxon>
        <taxon>Viridiplantae</taxon>
        <taxon>Streptophyta</taxon>
        <taxon>Embryophyta</taxon>
        <taxon>Tracheophyta</taxon>
        <taxon>Spermatophyta</taxon>
        <taxon>Magnoliopsida</taxon>
        <taxon>Liliopsida</taxon>
        <taxon>Poales</taxon>
        <taxon>Poaceae</taxon>
        <taxon>PACMAD clade</taxon>
        <taxon>Chloridoideae</taxon>
        <taxon>Cynodonteae</taxon>
        <taxon>Eleusininae</taxon>
        <taxon>Eleusine</taxon>
    </lineage>
</organism>
<dbReference type="Gene3D" id="2.40.330.10">
    <property type="entry name" value="DNA-binding pseudobarrel domain"/>
    <property type="match status" value="1"/>
</dbReference>
<keyword evidence="5" id="KW-0539">Nucleus</keyword>
<dbReference type="PANTHER" id="PTHR34397:SF14">
    <property type="entry name" value="OS05G0233000 PROTEIN"/>
    <property type="match status" value="1"/>
</dbReference>
<accession>A0AAV5CA34</accession>
<evidence type="ECO:0000256" key="6">
    <source>
        <dbReference type="SAM" id="MobiDB-lite"/>
    </source>
</evidence>
<dbReference type="InterPro" id="IPR015300">
    <property type="entry name" value="DNA-bd_pseudobarrel_sf"/>
</dbReference>
<dbReference type="EMBL" id="BQKI01000005">
    <property type="protein sequence ID" value="GJM94937.1"/>
    <property type="molecule type" value="Genomic_DNA"/>
</dbReference>
<dbReference type="GO" id="GO:0005634">
    <property type="term" value="C:nucleus"/>
    <property type="evidence" value="ECO:0007669"/>
    <property type="project" value="UniProtKB-SubCell"/>
</dbReference>
<keyword evidence="3" id="KW-0238">DNA-binding</keyword>
<protein>
    <recommendedName>
        <fullName evidence="9">TF-B3 domain-containing protein</fullName>
    </recommendedName>
</protein>
<gene>
    <name evidence="7" type="primary">ga11624</name>
    <name evidence="7" type="ORF">PR202_ga11624</name>
</gene>
<keyword evidence="8" id="KW-1185">Reference proteome</keyword>
<comment type="caution">
    <text evidence="7">The sequence shown here is derived from an EMBL/GenBank/DDBJ whole genome shotgun (WGS) entry which is preliminary data.</text>
</comment>
<reference evidence="7" key="2">
    <citation type="submission" date="2021-12" db="EMBL/GenBank/DDBJ databases">
        <title>Resequencing data analysis of finger millet.</title>
        <authorList>
            <person name="Hatakeyama M."/>
            <person name="Aluri S."/>
            <person name="Balachadran M.T."/>
            <person name="Sivarajan S.R."/>
            <person name="Poveda L."/>
            <person name="Shimizu-Inatsugi R."/>
            <person name="Schlapbach R."/>
            <person name="Sreeman S.M."/>
            <person name="Shimizu K.K."/>
        </authorList>
    </citation>
    <scope>NUCLEOTIDE SEQUENCE</scope>
</reference>
<evidence type="ECO:0000256" key="2">
    <source>
        <dbReference type="ARBA" id="ARBA00023015"/>
    </source>
</evidence>
<comment type="subcellular location">
    <subcellularLocation>
        <location evidence="1">Nucleus</location>
    </subcellularLocation>
</comment>
<keyword evidence="2" id="KW-0805">Transcription regulation</keyword>
<evidence type="ECO:0000313" key="7">
    <source>
        <dbReference type="EMBL" id="GJM94937.1"/>
    </source>
</evidence>
<evidence type="ECO:0000256" key="4">
    <source>
        <dbReference type="ARBA" id="ARBA00023163"/>
    </source>
</evidence>
<proteinExistence type="predicted"/>
<evidence type="ECO:0000313" key="8">
    <source>
        <dbReference type="Proteomes" id="UP001054889"/>
    </source>
</evidence>
<evidence type="ECO:0000256" key="5">
    <source>
        <dbReference type="ARBA" id="ARBA00023242"/>
    </source>
</evidence>
<dbReference type="AlphaFoldDB" id="A0AAV5CA34"/>
<evidence type="ECO:0000256" key="3">
    <source>
        <dbReference type="ARBA" id="ARBA00023125"/>
    </source>
</evidence>
<dbReference type="SUPFAM" id="SSF101936">
    <property type="entry name" value="DNA-binding pseudobarrel domain"/>
    <property type="match status" value="1"/>
</dbReference>
<feature type="region of interest" description="Disordered" evidence="6">
    <location>
        <begin position="1"/>
        <end position="61"/>
    </location>
</feature>